<dbReference type="GO" id="GO:0019773">
    <property type="term" value="C:proteasome core complex, alpha-subunit complex"/>
    <property type="evidence" value="ECO:0007669"/>
    <property type="project" value="InterPro"/>
</dbReference>
<dbReference type="Gene3D" id="3.60.20.10">
    <property type="entry name" value="Glutamine Phosphoribosylpyrophosphate, subunit 1, domain 1"/>
    <property type="match status" value="1"/>
</dbReference>
<comment type="caution">
    <text evidence="3">The sequence shown here is derived from an EMBL/GenBank/DDBJ whole genome shotgun (WGS) entry which is preliminary data.</text>
</comment>
<dbReference type="PANTHER" id="PTHR11599">
    <property type="entry name" value="PROTEASOME SUBUNIT ALPHA/BETA"/>
    <property type="match status" value="1"/>
</dbReference>
<accession>V6TKT7</accession>
<dbReference type="VEuPathDB" id="GiardiaDB:GL50803_0011486"/>
<dbReference type="InterPro" id="IPR029055">
    <property type="entry name" value="Ntn_hydrolases_N"/>
</dbReference>
<dbReference type="Pfam" id="PF00227">
    <property type="entry name" value="Proteasome"/>
    <property type="match status" value="1"/>
</dbReference>
<organism evidence="3 4">
    <name type="scientific">Giardia intestinalis</name>
    <name type="common">Giardia lamblia</name>
    <dbReference type="NCBI Taxonomy" id="5741"/>
    <lineage>
        <taxon>Eukaryota</taxon>
        <taxon>Metamonada</taxon>
        <taxon>Diplomonadida</taxon>
        <taxon>Hexamitidae</taxon>
        <taxon>Giardiinae</taxon>
        <taxon>Giardia</taxon>
    </lineage>
</organism>
<dbReference type="SUPFAM" id="SSF56235">
    <property type="entry name" value="N-terminal nucleophile aminohydrolases (Ntn hydrolases)"/>
    <property type="match status" value="1"/>
</dbReference>
<dbReference type="SMART" id="SM00948">
    <property type="entry name" value="Proteasome_A_N"/>
    <property type="match status" value="1"/>
</dbReference>
<dbReference type="Pfam" id="PF10584">
    <property type="entry name" value="Proteasome_A_N"/>
    <property type="match status" value="1"/>
</dbReference>
<dbReference type="VEuPathDB" id="GiardiaDB:QR46_0735"/>
<name>V6TKT7_GIAIN</name>
<dbReference type="VEuPathDB" id="GiardiaDB:GL50581_4001"/>
<dbReference type="InterPro" id="IPR000426">
    <property type="entry name" value="Proteasome_asu_N"/>
</dbReference>
<reference evidence="3 4" key="2">
    <citation type="journal article" date="2013" name="Genome Biol. Evol.">
        <title>Genome sequencing of Giardia lamblia genotypes A2 and B isolates (DH and GS) and comparative analysis with the genomes of genotypes A1 and E (WB and Pig).</title>
        <authorList>
            <person name="Adam R.D."/>
            <person name="Dahlstrom E.W."/>
            <person name="Martens C.A."/>
            <person name="Bruno D.P."/>
            <person name="Barbian K.D."/>
            <person name="Ricklefs S.M."/>
            <person name="Hernandez M.M."/>
            <person name="Narla N.P."/>
            <person name="Patel R.B."/>
            <person name="Porcella S.F."/>
            <person name="Nash T.E."/>
        </authorList>
    </citation>
    <scope>NUCLEOTIDE SEQUENCE [LARGE SCALE GENOMIC DNA]</scope>
    <source>
        <strain evidence="3 4">DH</strain>
    </source>
</reference>
<dbReference type="EMBL" id="AHGT01000003">
    <property type="protein sequence ID" value="ESU39356.1"/>
    <property type="molecule type" value="Genomic_DNA"/>
</dbReference>
<sequence>MIEPANRSPGTRPARKHKLFMTAVGSGYDVSCGSYSPDGKIFQVDYALKAVEQHGLCVGIRTSGGVALAVQKNIHDILEIDSAPCFYQIEDSIVIAVAGLQPDGMVLVSKAREVAESYRENYSRIVPTGVLANSISGYMQLYTHYGEVRPFGCSLLIAGYDSIASADEPTTLKTKYSLYLLQPSGDITNCFATAAGRHTSQAKVELENHMGPAEKDTNDRFNHLKRVHNSGGLLTGMSENEAILATAKVIWACHDHINDPKFTLRFAFISDTGTVVYTKEQSTDIQEQTKLT</sequence>
<dbReference type="FunFam" id="3.60.20.10:FF:000119">
    <property type="entry name" value="20S proteasome alpha subunit 7"/>
    <property type="match status" value="1"/>
</dbReference>
<dbReference type="GO" id="GO:0006511">
    <property type="term" value="P:ubiquitin-dependent protein catabolic process"/>
    <property type="evidence" value="ECO:0007669"/>
    <property type="project" value="InterPro"/>
</dbReference>
<feature type="domain" description="Proteasome alpha-type subunits" evidence="2">
    <location>
        <begin position="28"/>
        <end position="50"/>
    </location>
</feature>
<gene>
    <name evidence="3" type="ORF">DHA2_11486</name>
</gene>
<dbReference type="VEuPathDB" id="GiardiaDB:DHA2_11486"/>
<evidence type="ECO:0000256" key="1">
    <source>
        <dbReference type="ARBA" id="ARBA00022942"/>
    </source>
</evidence>
<evidence type="ECO:0000259" key="2">
    <source>
        <dbReference type="SMART" id="SM00948"/>
    </source>
</evidence>
<protein>
    <submittedName>
        <fullName evidence="3">Proteasome endopeptidase complex</fullName>
    </submittedName>
</protein>
<proteinExistence type="predicted"/>
<dbReference type="InterPro" id="IPR001353">
    <property type="entry name" value="Proteasome_sua/b"/>
</dbReference>
<keyword evidence="1 3" id="KW-0647">Proteasome</keyword>
<dbReference type="InterPro" id="IPR050115">
    <property type="entry name" value="Proteasome_alpha"/>
</dbReference>
<dbReference type="AlphaFoldDB" id="V6TKT7"/>
<evidence type="ECO:0000313" key="3">
    <source>
        <dbReference type="EMBL" id="ESU39356.1"/>
    </source>
</evidence>
<dbReference type="Proteomes" id="UP000018320">
    <property type="component" value="Unassembled WGS sequence"/>
</dbReference>
<reference evidence="4" key="1">
    <citation type="submission" date="2012-02" db="EMBL/GenBank/DDBJ databases">
        <title>Genome sequencing of Giardia lamblia Genotypes A2 and B isolates (DH and GS) and comparative analysis with the genomes of Genotypes A1 and E (WB and Pig).</title>
        <authorList>
            <person name="Adam R."/>
            <person name="Dahlstrom E."/>
            <person name="Martens C."/>
            <person name="Bruno D."/>
            <person name="Barbian K."/>
            <person name="Porcella S.F."/>
            <person name="Nash T."/>
        </authorList>
    </citation>
    <scope>NUCLEOTIDE SEQUENCE</scope>
    <source>
        <strain evidence="4">DH</strain>
    </source>
</reference>
<evidence type="ECO:0000313" key="4">
    <source>
        <dbReference type="Proteomes" id="UP000018320"/>
    </source>
</evidence>